<feature type="region of interest" description="Disordered" evidence="1">
    <location>
        <begin position="21"/>
        <end position="59"/>
    </location>
</feature>
<keyword evidence="4" id="KW-1185">Reference proteome</keyword>
<evidence type="ECO:0000313" key="3">
    <source>
        <dbReference type="EMBL" id="UOQ53480.1"/>
    </source>
</evidence>
<dbReference type="EMBL" id="CP095049">
    <property type="protein sequence ID" value="UOQ53480.1"/>
    <property type="molecule type" value="Genomic_DNA"/>
</dbReference>
<gene>
    <name evidence="3" type="ORF">MUN80_01670</name>
</gene>
<feature type="compositionally biased region" description="Low complexity" evidence="1">
    <location>
        <begin position="106"/>
        <end position="127"/>
    </location>
</feature>
<dbReference type="RefSeq" id="WP_244718768.1">
    <property type="nucleotide sequence ID" value="NZ_CP095049.1"/>
</dbReference>
<dbReference type="Proteomes" id="UP000831785">
    <property type="component" value="Chromosome"/>
</dbReference>
<name>A0ABY4FAL7_9BACT</name>
<reference evidence="3 4" key="1">
    <citation type="submission" date="2022-04" db="EMBL/GenBank/DDBJ databases">
        <title>Hymenobacter sp. isolated from the air.</title>
        <authorList>
            <person name="Won M."/>
            <person name="Lee C.-M."/>
            <person name="Woen H.-Y."/>
            <person name="Kwon S.-W."/>
        </authorList>
    </citation>
    <scope>NUCLEOTIDE SEQUENCE [LARGE SCALE GENOMIC DNA]</scope>
    <source>
        <strain evidence="4">5116 S-27</strain>
    </source>
</reference>
<organism evidence="3 4">
    <name type="scientific">Hymenobacter cellulosivorans</name>
    <dbReference type="NCBI Taxonomy" id="2932249"/>
    <lineage>
        <taxon>Bacteria</taxon>
        <taxon>Pseudomonadati</taxon>
        <taxon>Bacteroidota</taxon>
        <taxon>Cytophagia</taxon>
        <taxon>Cytophagales</taxon>
        <taxon>Hymenobacteraceae</taxon>
        <taxon>Hymenobacter</taxon>
    </lineage>
</organism>
<protein>
    <recommendedName>
        <fullName evidence="5">DUF4148 domain-containing protein</fullName>
    </recommendedName>
</protein>
<accession>A0ABY4FAL7</accession>
<sequence>MKKLIAALLLAGTSLVAFQAQAQSSEPTEKPTASRKSSRKASGEDIAKMQRRMSMNPDEVKRDQQMEILEARSGGLLTPASAVLRARLGSTKKAVQVSRYASSKTSAVRPSRSAARAAAHPASTPRASLCRTKRNTASCSFRKLGLLA</sequence>
<feature type="signal peptide" evidence="2">
    <location>
        <begin position="1"/>
        <end position="22"/>
    </location>
</feature>
<feature type="chain" id="PRO_5047154268" description="DUF4148 domain-containing protein" evidence="2">
    <location>
        <begin position="23"/>
        <end position="148"/>
    </location>
</feature>
<evidence type="ECO:0008006" key="5">
    <source>
        <dbReference type="Google" id="ProtNLM"/>
    </source>
</evidence>
<evidence type="ECO:0000256" key="1">
    <source>
        <dbReference type="SAM" id="MobiDB-lite"/>
    </source>
</evidence>
<evidence type="ECO:0000313" key="4">
    <source>
        <dbReference type="Proteomes" id="UP000831785"/>
    </source>
</evidence>
<feature type="region of interest" description="Disordered" evidence="1">
    <location>
        <begin position="99"/>
        <end position="127"/>
    </location>
</feature>
<evidence type="ECO:0000256" key="2">
    <source>
        <dbReference type="SAM" id="SignalP"/>
    </source>
</evidence>
<keyword evidence="2" id="KW-0732">Signal</keyword>
<proteinExistence type="predicted"/>